<dbReference type="OrthoDB" id="416217at2759"/>
<evidence type="ECO:0000313" key="8">
    <source>
        <dbReference type="Proteomes" id="UP000054466"/>
    </source>
</evidence>
<dbReference type="GO" id="GO:0003677">
    <property type="term" value="F:DNA binding"/>
    <property type="evidence" value="ECO:0007669"/>
    <property type="project" value="UniProtKB-KW"/>
</dbReference>
<evidence type="ECO:0000256" key="3">
    <source>
        <dbReference type="ARBA" id="ARBA00023163"/>
    </source>
</evidence>
<evidence type="ECO:0000313" key="7">
    <source>
        <dbReference type="EMBL" id="KIW29285.1"/>
    </source>
</evidence>
<name>A0A0D2CGD9_9EURO</name>
<dbReference type="VEuPathDB" id="FungiDB:PV07_05110"/>
<sequence>MATPGVLQSLDGSTDGAVPAEESEARRIHRRRSHLKSRRGCTACRRRRVKCDEERPRCGNCQRREEDCSLENLIPASRTKILRPQEPSLAAGPQHRLHSHVNMLQMKLLHHFNTVTAETLVFGVSIWRGHVMALALKHEFLMHAVLLIAAKHLCFLSPGDPLYRSSSILHLSETLHLFRHALTHQVTASNVDALIATSTLLVHYAWATDEGVIQAQDTSRAAISDLRLNLNMDPLFSLSQGLRTLFMKANHFIERGESIFATSARYRPRESLEQATIGHPKPSQDLEILISEAYCKHRATSGRPVVVYPKSLFPGSVERFFLDLRTGHEEALPRQEGSGDDGGGDDAEEDLELIGFLDATSRLVLILGLFGQQSSSTGTRFPIEADLAPNPTQVSNAVDGTGGRHFPPLSDLARYIFAFPTRSTDTFIRLVQHHHPHALLVLSLFYRAVSILLPQQQCWWSQRRARVVGSAIECALRAQGDAHLDAILQEGRKVLDGGTAGISSCQNTEHNPQDLLRVDTWDATWKRTRCVLERFGWRKGRWYSEELALSSRST</sequence>
<evidence type="ECO:0000259" key="6">
    <source>
        <dbReference type="PROSITE" id="PS50048"/>
    </source>
</evidence>
<reference evidence="7 8" key="1">
    <citation type="submission" date="2015-01" db="EMBL/GenBank/DDBJ databases">
        <title>The Genome Sequence of Cladophialophora immunda CBS83496.</title>
        <authorList>
            <consortium name="The Broad Institute Genomics Platform"/>
            <person name="Cuomo C."/>
            <person name="de Hoog S."/>
            <person name="Gorbushina A."/>
            <person name="Stielow B."/>
            <person name="Teixiera M."/>
            <person name="Abouelleil A."/>
            <person name="Chapman S.B."/>
            <person name="Priest M."/>
            <person name="Young S.K."/>
            <person name="Wortman J."/>
            <person name="Nusbaum C."/>
            <person name="Birren B."/>
        </authorList>
    </citation>
    <scope>NUCLEOTIDE SEQUENCE [LARGE SCALE GENOMIC DNA]</scope>
    <source>
        <strain evidence="7 8">CBS 83496</strain>
    </source>
</reference>
<organism evidence="7 8">
    <name type="scientific">Cladophialophora immunda</name>
    <dbReference type="NCBI Taxonomy" id="569365"/>
    <lineage>
        <taxon>Eukaryota</taxon>
        <taxon>Fungi</taxon>
        <taxon>Dikarya</taxon>
        <taxon>Ascomycota</taxon>
        <taxon>Pezizomycotina</taxon>
        <taxon>Eurotiomycetes</taxon>
        <taxon>Chaetothyriomycetidae</taxon>
        <taxon>Chaetothyriales</taxon>
        <taxon>Herpotrichiellaceae</taxon>
        <taxon>Cladophialophora</taxon>
    </lineage>
</organism>
<dbReference type="InterPro" id="IPR036864">
    <property type="entry name" value="Zn2-C6_fun-type_DNA-bd_sf"/>
</dbReference>
<keyword evidence="3" id="KW-0804">Transcription</keyword>
<evidence type="ECO:0000256" key="2">
    <source>
        <dbReference type="ARBA" id="ARBA00023125"/>
    </source>
</evidence>
<dbReference type="InterPro" id="IPR053157">
    <property type="entry name" value="Sterol_Uptake_Regulator"/>
</dbReference>
<dbReference type="GeneID" id="27344304"/>
<keyword evidence="8" id="KW-1185">Reference proteome</keyword>
<dbReference type="EMBL" id="KN847042">
    <property type="protein sequence ID" value="KIW29285.1"/>
    <property type="molecule type" value="Genomic_DNA"/>
</dbReference>
<keyword evidence="2" id="KW-0238">DNA-binding</keyword>
<dbReference type="AlphaFoldDB" id="A0A0D2CGD9"/>
<protein>
    <recommendedName>
        <fullName evidence="6">Zn(2)-C6 fungal-type domain-containing protein</fullName>
    </recommendedName>
</protein>
<dbReference type="GO" id="GO:0001228">
    <property type="term" value="F:DNA-binding transcription activator activity, RNA polymerase II-specific"/>
    <property type="evidence" value="ECO:0007669"/>
    <property type="project" value="TreeGrafter"/>
</dbReference>
<dbReference type="InterPro" id="IPR001138">
    <property type="entry name" value="Zn2Cys6_DnaBD"/>
</dbReference>
<dbReference type="SUPFAM" id="SSF57701">
    <property type="entry name" value="Zn2/Cys6 DNA-binding domain"/>
    <property type="match status" value="1"/>
</dbReference>
<evidence type="ECO:0000256" key="4">
    <source>
        <dbReference type="ARBA" id="ARBA00023242"/>
    </source>
</evidence>
<dbReference type="RefSeq" id="XP_016249501.1">
    <property type="nucleotide sequence ID" value="XM_016391982.1"/>
</dbReference>
<dbReference type="SMART" id="SM00066">
    <property type="entry name" value="GAL4"/>
    <property type="match status" value="1"/>
</dbReference>
<dbReference type="STRING" id="569365.A0A0D2CGD9"/>
<evidence type="ECO:0000256" key="5">
    <source>
        <dbReference type="SAM" id="MobiDB-lite"/>
    </source>
</evidence>
<dbReference type="Gene3D" id="4.10.240.10">
    <property type="entry name" value="Zn(2)-C6 fungal-type DNA-binding domain"/>
    <property type="match status" value="1"/>
</dbReference>
<feature type="region of interest" description="Disordered" evidence="5">
    <location>
        <begin position="1"/>
        <end position="32"/>
    </location>
</feature>
<dbReference type="PROSITE" id="PS50048">
    <property type="entry name" value="ZN2_CY6_FUNGAL_2"/>
    <property type="match status" value="1"/>
</dbReference>
<dbReference type="PROSITE" id="PS00463">
    <property type="entry name" value="ZN2_CY6_FUNGAL_1"/>
    <property type="match status" value="1"/>
</dbReference>
<proteinExistence type="predicted"/>
<feature type="domain" description="Zn(2)-C6 fungal-type" evidence="6">
    <location>
        <begin position="40"/>
        <end position="70"/>
    </location>
</feature>
<keyword evidence="1" id="KW-0805">Transcription regulation</keyword>
<gene>
    <name evidence="7" type="ORF">PV07_05110</name>
</gene>
<dbReference type="CDD" id="cd00067">
    <property type="entry name" value="GAL4"/>
    <property type="match status" value="1"/>
</dbReference>
<accession>A0A0D2CGD9</accession>
<dbReference type="HOGENOM" id="CLU_019849_1_0_1"/>
<evidence type="ECO:0000256" key="1">
    <source>
        <dbReference type="ARBA" id="ARBA00023015"/>
    </source>
</evidence>
<keyword evidence="4" id="KW-0539">Nucleus</keyword>
<dbReference type="GO" id="GO:0008270">
    <property type="term" value="F:zinc ion binding"/>
    <property type="evidence" value="ECO:0007669"/>
    <property type="project" value="InterPro"/>
</dbReference>
<dbReference type="PANTHER" id="PTHR47784">
    <property type="entry name" value="STEROL UPTAKE CONTROL PROTEIN 2"/>
    <property type="match status" value="1"/>
</dbReference>
<dbReference type="Proteomes" id="UP000054466">
    <property type="component" value="Unassembled WGS sequence"/>
</dbReference>
<dbReference type="Pfam" id="PF00172">
    <property type="entry name" value="Zn_clus"/>
    <property type="match status" value="1"/>
</dbReference>
<dbReference type="PANTHER" id="PTHR47784:SF5">
    <property type="entry name" value="STEROL UPTAKE CONTROL PROTEIN 2"/>
    <property type="match status" value="1"/>
</dbReference>